<dbReference type="InterPro" id="IPR036291">
    <property type="entry name" value="NAD(P)-bd_dom_sf"/>
</dbReference>
<evidence type="ECO:0000256" key="1">
    <source>
        <dbReference type="ARBA" id="ARBA00000083"/>
    </source>
</evidence>
<evidence type="ECO:0000256" key="4">
    <source>
        <dbReference type="ARBA" id="ARBA00007637"/>
    </source>
</evidence>
<comment type="cofactor">
    <cofactor evidence="2">
        <name>NAD(+)</name>
        <dbReference type="ChEBI" id="CHEBI:57540"/>
    </cofactor>
</comment>
<keyword evidence="8" id="KW-0299">Galactose metabolism</keyword>
<dbReference type="Proteomes" id="UP001556709">
    <property type="component" value="Unassembled WGS sequence"/>
</dbReference>
<dbReference type="EC" id="5.1.3.2" evidence="5"/>
<dbReference type="Pfam" id="PF16363">
    <property type="entry name" value="GDP_Man_Dehyd"/>
    <property type="match status" value="1"/>
</dbReference>
<dbReference type="Gene3D" id="3.40.50.720">
    <property type="entry name" value="NAD(P)-binding Rossmann-like Domain"/>
    <property type="match status" value="2"/>
</dbReference>
<evidence type="ECO:0000259" key="14">
    <source>
        <dbReference type="Pfam" id="PF16363"/>
    </source>
</evidence>
<comment type="catalytic activity">
    <reaction evidence="1">
        <text>UDP-alpha-D-glucose = UDP-alpha-D-galactose</text>
        <dbReference type="Rhea" id="RHEA:22168"/>
        <dbReference type="ChEBI" id="CHEBI:58885"/>
        <dbReference type="ChEBI" id="CHEBI:66914"/>
        <dbReference type="EC" id="5.1.3.2"/>
    </reaction>
</comment>
<dbReference type="CDD" id="cd05247">
    <property type="entry name" value="UDP_G4E_1_SDR_e"/>
    <property type="match status" value="1"/>
</dbReference>
<evidence type="ECO:0000313" key="16">
    <source>
        <dbReference type="Proteomes" id="UP001556709"/>
    </source>
</evidence>
<keyword evidence="8" id="KW-0119">Carbohydrate metabolism</keyword>
<proteinExistence type="inferred from homology"/>
<feature type="region of interest" description="Disordered" evidence="12">
    <location>
        <begin position="306"/>
        <end position="325"/>
    </location>
</feature>
<comment type="pathway">
    <text evidence="3">Carbohydrate metabolism; galactose metabolism.</text>
</comment>
<evidence type="ECO:0000256" key="12">
    <source>
        <dbReference type="SAM" id="MobiDB-lite"/>
    </source>
</evidence>
<reference evidence="15 16" key="1">
    <citation type="submission" date="2024-02" db="EMBL/GenBank/DDBJ databases">
        <title>New especies of Spiribacter isolated from saline water.</title>
        <authorList>
            <person name="Leon M.J."/>
            <person name="De La Haba R."/>
            <person name="Sanchez-Porro C."/>
            <person name="Ventosa A."/>
        </authorList>
    </citation>
    <scope>NUCLEOTIDE SEQUENCE [LARGE SCALE GENOMIC DNA]</scope>
    <source>
        <strain evidence="16">ag22IC6-390</strain>
    </source>
</reference>
<evidence type="ECO:0000256" key="2">
    <source>
        <dbReference type="ARBA" id="ARBA00001911"/>
    </source>
</evidence>
<dbReference type="Gene3D" id="3.90.25.10">
    <property type="entry name" value="UDP-galactose 4-epimerase, domain 1"/>
    <property type="match status" value="1"/>
</dbReference>
<dbReference type="InterPro" id="IPR016040">
    <property type="entry name" value="NAD(P)-bd_dom"/>
</dbReference>
<keyword evidence="9 15" id="KW-0413">Isomerase</keyword>
<evidence type="ECO:0000256" key="5">
    <source>
        <dbReference type="ARBA" id="ARBA00013189"/>
    </source>
</evidence>
<dbReference type="GO" id="GO:0003978">
    <property type="term" value="F:UDP-glucose 4-epimerase activity"/>
    <property type="evidence" value="ECO:0007669"/>
    <property type="project" value="UniProtKB-EC"/>
</dbReference>
<dbReference type="EMBL" id="JBAKFM010000001">
    <property type="protein sequence ID" value="MEX0468776.1"/>
    <property type="molecule type" value="Genomic_DNA"/>
</dbReference>
<dbReference type="Pfam" id="PF01370">
    <property type="entry name" value="Epimerase"/>
    <property type="match status" value="1"/>
</dbReference>
<dbReference type="NCBIfam" id="TIGR01179">
    <property type="entry name" value="galE"/>
    <property type="match status" value="1"/>
</dbReference>
<accession>A0ABV3TAY2</accession>
<dbReference type="SUPFAM" id="SSF51735">
    <property type="entry name" value="NAD(P)-binding Rossmann-fold domains"/>
    <property type="match status" value="2"/>
</dbReference>
<keyword evidence="7" id="KW-0520">NAD</keyword>
<evidence type="ECO:0000256" key="8">
    <source>
        <dbReference type="ARBA" id="ARBA00023144"/>
    </source>
</evidence>
<evidence type="ECO:0000256" key="6">
    <source>
        <dbReference type="ARBA" id="ARBA00018569"/>
    </source>
</evidence>
<evidence type="ECO:0000256" key="11">
    <source>
        <dbReference type="ARBA" id="ARBA00033067"/>
    </source>
</evidence>
<dbReference type="PANTHER" id="PTHR43725">
    <property type="entry name" value="UDP-GLUCOSE 4-EPIMERASE"/>
    <property type="match status" value="1"/>
</dbReference>
<dbReference type="PANTHER" id="PTHR43725:SF47">
    <property type="entry name" value="UDP-GLUCOSE 4-EPIMERASE"/>
    <property type="match status" value="1"/>
</dbReference>
<dbReference type="InterPro" id="IPR005886">
    <property type="entry name" value="UDP_G4E"/>
</dbReference>
<evidence type="ECO:0000259" key="13">
    <source>
        <dbReference type="Pfam" id="PF01370"/>
    </source>
</evidence>
<evidence type="ECO:0000313" key="15">
    <source>
        <dbReference type="EMBL" id="MEX0468776.1"/>
    </source>
</evidence>
<comment type="caution">
    <text evidence="15">The sequence shown here is derived from an EMBL/GenBank/DDBJ whole genome shotgun (WGS) entry which is preliminary data.</text>
</comment>
<comment type="similarity">
    <text evidence="4">Belongs to the NAD(P)-dependent epimerase/dehydratase family.</text>
</comment>
<sequence>MKILVTGATGYIGSHAVLELLNAGYAVVGVDNLVNSSREALHRVEALAGQSVPFIEADIRDRAAMKAVLTGDATDGDTSGTTADDTTGATAGDTVGTTPGDAAGGPAGNTADARTESAATASSPFDAVMHFAGLKAVGESTEMPVAYYQNNIAGTLSLLQAMDGAGVRRIIFSSSATVYGDPAHVPIPETAPTGEPANPYGRSKLMIEQILRDLAAADPRWSVALLRYFNPVGAHSSGRIGEDPQGIPNNLVPYISQVAVGRREALSIFGDDYPTPDGTGVRDYIHVVDLARGHVRALEFLANADVGQTDPSGQSPRGAGDQAPANCPVWNLGTGRGYSVREVIAAFEKASGQSIPVQVAPRRPGDIAECYADPTLAREQLGWQAEHDLDAMMRDAWRWQRQNPQGYEG</sequence>
<evidence type="ECO:0000256" key="10">
    <source>
        <dbReference type="ARBA" id="ARBA00031367"/>
    </source>
</evidence>
<feature type="region of interest" description="Disordered" evidence="12">
    <location>
        <begin position="71"/>
        <end position="118"/>
    </location>
</feature>
<protein>
    <recommendedName>
        <fullName evidence="6">UDP-glucose 4-epimerase</fullName>
        <ecNumber evidence="5">5.1.3.2</ecNumber>
    </recommendedName>
    <alternativeName>
        <fullName evidence="11">Galactowaldenase</fullName>
    </alternativeName>
    <alternativeName>
        <fullName evidence="10">UDP-galactose 4-epimerase</fullName>
    </alternativeName>
</protein>
<dbReference type="RefSeq" id="WP_367957701.1">
    <property type="nucleotide sequence ID" value="NZ_JBAKFK010000001.1"/>
</dbReference>
<evidence type="ECO:0000256" key="9">
    <source>
        <dbReference type="ARBA" id="ARBA00023235"/>
    </source>
</evidence>
<gene>
    <name evidence="15" type="primary">galE</name>
    <name evidence="15" type="ORF">V6X73_03400</name>
</gene>
<dbReference type="InterPro" id="IPR001509">
    <property type="entry name" value="Epimerase_deHydtase"/>
</dbReference>
<feature type="compositionally biased region" description="Low complexity" evidence="12">
    <location>
        <begin position="71"/>
        <end position="101"/>
    </location>
</feature>
<feature type="domain" description="NAD-dependent epimerase/dehydratase" evidence="13">
    <location>
        <begin position="3"/>
        <end position="70"/>
    </location>
</feature>
<evidence type="ECO:0000256" key="3">
    <source>
        <dbReference type="ARBA" id="ARBA00004947"/>
    </source>
</evidence>
<feature type="domain" description="NAD(P)-binding" evidence="14">
    <location>
        <begin position="112"/>
        <end position="395"/>
    </location>
</feature>
<organism evidence="15 16">
    <name type="scientific">Spiribacter pallidus</name>
    <dbReference type="NCBI Taxonomy" id="1987936"/>
    <lineage>
        <taxon>Bacteria</taxon>
        <taxon>Pseudomonadati</taxon>
        <taxon>Pseudomonadota</taxon>
        <taxon>Gammaproteobacteria</taxon>
        <taxon>Chromatiales</taxon>
        <taxon>Ectothiorhodospiraceae</taxon>
        <taxon>Spiribacter</taxon>
    </lineage>
</organism>
<keyword evidence="16" id="KW-1185">Reference proteome</keyword>
<name>A0ABV3TAY2_9GAMM</name>
<evidence type="ECO:0000256" key="7">
    <source>
        <dbReference type="ARBA" id="ARBA00023027"/>
    </source>
</evidence>